<name>A0AAP0GJ23_9ASTR</name>
<dbReference type="FunFam" id="3.40.50.300:FF:000365">
    <property type="entry name" value="Ribosome biogenesis ATPase RIX7"/>
    <property type="match status" value="1"/>
</dbReference>
<dbReference type="GO" id="GO:0005524">
    <property type="term" value="F:ATP binding"/>
    <property type="evidence" value="ECO:0007669"/>
    <property type="project" value="UniProtKB-KW"/>
</dbReference>
<dbReference type="InterPro" id="IPR055278">
    <property type="entry name" value="CDC48c"/>
</dbReference>
<evidence type="ECO:0000313" key="8">
    <source>
        <dbReference type="Proteomes" id="UP001408789"/>
    </source>
</evidence>
<dbReference type="Pfam" id="PF00004">
    <property type="entry name" value="AAA"/>
    <property type="match status" value="2"/>
</dbReference>
<dbReference type="Gene3D" id="3.40.50.300">
    <property type="entry name" value="P-loop containing nucleotide triphosphate hydrolases"/>
    <property type="match status" value="2"/>
</dbReference>
<dbReference type="InterPro" id="IPR003593">
    <property type="entry name" value="AAA+_ATPase"/>
</dbReference>
<dbReference type="SUPFAM" id="SSF52540">
    <property type="entry name" value="P-loop containing nucleoside triphosphate hydrolases"/>
    <property type="match status" value="2"/>
</dbReference>
<dbReference type="Proteomes" id="UP001408789">
    <property type="component" value="Unassembled WGS sequence"/>
</dbReference>
<sequence length="721" mass="79259">MGKPLRLSGEVRCRIKKMYGSLHPPSSIDEVIGRLRDGNREYRRLSPQDLTRVVKRTLGSDEERRSNRKSKRRRIDIRKKSSSVLEDSGGLEVDLMKSIMRDNLESRSKKMKNVEVELDRQPEVEEEDTVAKKKIYHLSSSSNGNPLLKDIGGMDDGVLKMLKTQVIHPLRDPELLATVGVSPITGILFHGPPGCGKTRLARAIANEAGVPFYKVSSTDLVSGVSGASEESIRELFSKAYATAPSIVFIDEIDAIASKRENLQREMEKRIVTQLMTCMEDTRDDDDAKKLGHVLVIAATNRPDALDPALRRPGRFDREILLDVPDESARVQILSIVARHAKLDADFDPVKISRATPGFVGADLAAVVNTAGHLAITRAISNSATESSNDNEEYRKLTPKEKAGLAITAADVEEATKLVQPSSKREGFASIPNVKWEDVGGLDLLRTEFHCHIVNSIKYANEYEASGISSHTGFLLYGPPGCGKTLIAKAVANEAGANFIHIEGPALMNKYVGETEKAVRTIFSHARTCSPCIIFFDEVDALATKRGNEGAWVVERPLTQLMIELDGGNQRKGVYVIGATNRPEVIDRALLRPGRLGKHLYVSLPNQEERGLILKAVSRNKHLDTDVDLIAIARSEACANFSGADLAHLMNEAALAALHEYISRTEAAATAHEGKSVSPSQSFVPARIKAVHIERAFRKIKPSVSNEEIMNYDLVAKWFSAS</sequence>
<proteinExistence type="inferred from homology"/>
<evidence type="ECO:0000259" key="6">
    <source>
        <dbReference type="SMART" id="SM00382"/>
    </source>
</evidence>
<comment type="subcellular location">
    <subcellularLocation>
        <location evidence="1">Cytoplasm</location>
    </subcellularLocation>
</comment>
<keyword evidence="4" id="KW-0547">Nucleotide-binding</keyword>
<feature type="domain" description="AAA+ ATPase" evidence="6">
    <location>
        <begin position="469"/>
        <end position="605"/>
    </location>
</feature>
<feature type="domain" description="AAA+ ATPase" evidence="6">
    <location>
        <begin position="183"/>
        <end position="325"/>
    </location>
</feature>
<evidence type="ECO:0000313" key="7">
    <source>
        <dbReference type="EMBL" id="KAK9051166.1"/>
    </source>
</evidence>
<reference evidence="7 8" key="1">
    <citation type="submission" date="2024-04" db="EMBL/GenBank/DDBJ databases">
        <title>The reference genome of an endangered Asteraceae, Deinandra increscens subsp. villosa, native to the Central Coast of California.</title>
        <authorList>
            <person name="Guilliams M."/>
            <person name="Hasenstab-Lehman K."/>
            <person name="Meyer R."/>
            <person name="Mcevoy S."/>
        </authorList>
    </citation>
    <scope>NUCLEOTIDE SEQUENCE [LARGE SCALE GENOMIC DNA]</scope>
    <source>
        <tissue evidence="7">Leaf</tissue>
    </source>
</reference>
<gene>
    <name evidence="7" type="ORF">SSX86_027792</name>
</gene>
<organism evidence="7 8">
    <name type="scientific">Deinandra increscens subsp. villosa</name>
    <dbReference type="NCBI Taxonomy" id="3103831"/>
    <lineage>
        <taxon>Eukaryota</taxon>
        <taxon>Viridiplantae</taxon>
        <taxon>Streptophyta</taxon>
        <taxon>Embryophyta</taxon>
        <taxon>Tracheophyta</taxon>
        <taxon>Spermatophyta</taxon>
        <taxon>Magnoliopsida</taxon>
        <taxon>eudicotyledons</taxon>
        <taxon>Gunneridae</taxon>
        <taxon>Pentapetalae</taxon>
        <taxon>asterids</taxon>
        <taxon>campanulids</taxon>
        <taxon>Asterales</taxon>
        <taxon>Asteraceae</taxon>
        <taxon>Asteroideae</taxon>
        <taxon>Heliantheae alliance</taxon>
        <taxon>Madieae</taxon>
        <taxon>Madiinae</taxon>
        <taxon>Deinandra</taxon>
    </lineage>
</organism>
<dbReference type="InterPro" id="IPR003960">
    <property type="entry name" value="ATPase_AAA_CS"/>
</dbReference>
<dbReference type="InterPro" id="IPR003959">
    <property type="entry name" value="ATPase_AAA_core"/>
</dbReference>
<comment type="caution">
    <text evidence="7">The sequence shown here is derived from an EMBL/GenBank/DDBJ whole genome shotgun (WGS) entry which is preliminary data.</text>
</comment>
<dbReference type="GO" id="GO:0005737">
    <property type="term" value="C:cytoplasm"/>
    <property type="evidence" value="ECO:0007669"/>
    <property type="project" value="UniProtKB-SubCell"/>
</dbReference>
<keyword evidence="8" id="KW-1185">Reference proteome</keyword>
<evidence type="ECO:0000256" key="2">
    <source>
        <dbReference type="ARBA" id="ARBA00006914"/>
    </source>
</evidence>
<evidence type="ECO:0000256" key="5">
    <source>
        <dbReference type="ARBA" id="ARBA00022840"/>
    </source>
</evidence>
<protein>
    <recommendedName>
        <fullName evidence="6">AAA+ ATPase domain-containing protein</fullName>
    </recommendedName>
</protein>
<dbReference type="InterPro" id="IPR041569">
    <property type="entry name" value="AAA_lid_3"/>
</dbReference>
<keyword evidence="3" id="KW-0963">Cytoplasm</keyword>
<evidence type="ECO:0000256" key="1">
    <source>
        <dbReference type="ARBA" id="ARBA00004496"/>
    </source>
</evidence>
<dbReference type="FunFam" id="3.40.50.300:FF:000567">
    <property type="entry name" value="ATPase, AAA family protein"/>
    <property type="match status" value="1"/>
</dbReference>
<evidence type="ECO:0000256" key="3">
    <source>
        <dbReference type="ARBA" id="ARBA00022490"/>
    </source>
</evidence>
<dbReference type="PANTHER" id="PTHR48470">
    <property type="entry name" value="CELL DIVISION CONTROL PROTEIN 48 C ISOFORM 1"/>
    <property type="match status" value="1"/>
</dbReference>
<dbReference type="AlphaFoldDB" id="A0AAP0GJ23"/>
<dbReference type="SMART" id="SM00382">
    <property type="entry name" value="AAA"/>
    <property type="match status" value="2"/>
</dbReference>
<evidence type="ECO:0000256" key="4">
    <source>
        <dbReference type="ARBA" id="ARBA00022741"/>
    </source>
</evidence>
<dbReference type="PROSITE" id="PS00674">
    <property type="entry name" value="AAA"/>
    <property type="match status" value="2"/>
</dbReference>
<dbReference type="PANTHER" id="PTHR48470:SF1">
    <property type="entry name" value="CELL DIVISION CONTROL PROTEIN 48 C ISOFORM 1"/>
    <property type="match status" value="1"/>
</dbReference>
<dbReference type="InterPro" id="IPR027417">
    <property type="entry name" value="P-loop_NTPase"/>
</dbReference>
<keyword evidence="5" id="KW-0067">ATP-binding</keyword>
<dbReference type="Pfam" id="PF17862">
    <property type="entry name" value="AAA_lid_3"/>
    <property type="match status" value="2"/>
</dbReference>
<comment type="similarity">
    <text evidence="2">Belongs to the AAA ATPase family.</text>
</comment>
<dbReference type="EMBL" id="JBCNJP010000027">
    <property type="protein sequence ID" value="KAK9051166.1"/>
    <property type="molecule type" value="Genomic_DNA"/>
</dbReference>
<accession>A0AAP0GJ23</accession>
<dbReference type="Gene3D" id="1.10.8.60">
    <property type="match status" value="2"/>
</dbReference>
<dbReference type="GO" id="GO:0016887">
    <property type="term" value="F:ATP hydrolysis activity"/>
    <property type="evidence" value="ECO:0007669"/>
    <property type="project" value="InterPro"/>
</dbReference>